<sequence length="336" mass="38508">QKILQIGGRAADDLRKKLLFSSKNRSILNENSISKSTFSLSSLGKDLEQATSEKDKLLKYQENNVARTKVYDDQSDYYSLENCQWLSKEEREFLRVQNEKMDEQKRWQNSRLNRKIIIDLCGGDTENNENEAGSFENLVQQMKENPNISTQSNMTHKSQAPTPVYQYHLHHKQQNIGPKNVVIQNTVTRLQDLGYKEVQDAGLCLSMHQPYASLLVRGIKKVEGRSWYINHRGILWIASTAKQPDKVTIQEVESNLPAPFPDNYSTGCLVGCVTVTDCLSQEQYRSLYPDGESESPFVAICQDPRELRLKFPISGQHKIYKLDPLLHTAVKKGIEW</sequence>
<dbReference type="SUPFAM" id="SSF88697">
    <property type="entry name" value="PUA domain-like"/>
    <property type="match status" value="1"/>
</dbReference>
<reference evidence="3" key="1">
    <citation type="submission" date="2022-11" db="UniProtKB">
        <authorList>
            <consortium name="WormBaseParasite"/>
        </authorList>
    </citation>
    <scope>IDENTIFICATION</scope>
</reference>
<dbReference type="InterPro" id="IPR056993">
    <property type="entry name" value="TRIP4_3rd_dom"/>
</dbReference>
<dbReference type="CDD" id="cd06554">
    <property type="entry name" value="ASCH_ASC-1_like"/>
    <property type="match status" value="1"/>
</dbReference>
<proteinExistence type="predicted"/>
<dbReference type="InterPro" id="IPR007374">
    <property type="entry name" value="ASCH_domain"/>
</dbReference>
<evidence type="ECO:0000313" key="2">
    <source>
        <dbReference type="Proteomes" id="UP000887565"/>
    </source>
</evidence>
<dbReference type="PANTHER" id="PTHR12963:SF4">
    <property type="entry name" value="ACTIVATING SIGNAL COINTEGRATOR 1"/>
    <property type="match status" value="1"/>
</dbReference>
<dbReference type="WBParaSite" id="nRc.2.0.1.t00445-RA">
    <property type="protein sequence ID" value="nRc.2.0.1.t00445-RA"/>
    <property type="gene ID" value="nRc.2.0.1.g00445"/>
</dbReference>
<accession>A0A915HFL9</accession>
<dbReference type="Gene3D" id="2.30.130.30">
    <property type="entry name" value="Hypothetical protein"/>
    <property type="match status" value="1"/>
</dbReference>
<protein>
    <submittedName>
        <fullName evidence="3">ASCH domain-containing protein</fullName>
    </submittedName>
</protein>
<dbReference type="InterPro" id="IPR039128">
    <property type="entry name" value="TRIP4-like"/>
</dbReference>
<dbReference type="SMART" id="SM01022">
    <property type="entry name" value="ASCH"/>
    <property type="match status" value="1"/>
</dbReference>
<organism evidence="2 3">
    <name type="scientific">Romanomermis culicivorax</name>
    <name type="common">Nematode worm</name>
    <dbReference type="NCBI Taxonomy" id="13658"/>
    <lineage>
        <taxon>Eukaryota</taxon>
        <taxon>Metazoa</taxon>
        <taxon>Ecdysozoa</taxon>
        <taxon>Nematoda</taxon>
        <taxon>Enoplea</taxon>
        <taxon>Dorylaimia</taxon>
        <taxon>Mermithida</taxon>
        <taxon>Mermithoidea</taxon>
        <taxon>Mermithidae</taxon>
        <taxon>Romanomermis</taxon>
    </lineage>
</organism>
<dbReference type="Pfam" id="PF23134">
    <property type="entry name" value="TRIP4_3rd"/>
    <property type="match status" value="1"/>
</dbReference>
<dbReference type="GO" id="GO:0005634">
    <property type="term" value="C:nucleus"/>
    <property type="evidence" value="ECO:0007669"/>
    <property type="project" value="TreeGrafter"/>
</dbReference>
<dbReference type="OMA" id="FICENPY"/>
<dbReference type="FunFam" id="2.30.130.30:FF:000006">
    <property type="entry name" value="Putative_zinc_finger_motif_-_C2HC5-type /ASCH_domain_containing_protein_-_putative"/>
    <property type="match status" value="1"/>
</dbReference>
<dbReference type="Proteomes" id="UP000887565">
    <property type="component" value="Unplaced"/>
</dbReference>
<feature type="domain" description="ASCH" evidence="1">
    <location>
        <begin position="205"/>
        <end position="306"/>
    </location>
</feature>
<dbReference type="PANTHER" id="PTHR12963">
    <property type="entry name" value="THYROID RECEPTOR INTERACTING PROTEIN RELATED"/>
    <property type="match status" value="1"/>
</dbReference>
<keyword evidence="2" id="KW-1185">Reference proteome</keyword>
<evidence type="ECO:0000313" key="3">
    <source>
        <dbReference type="WBParaSite" id="nRc.2.0.1.t00445-RA"/>
    </source>
</evidence>
<dbReference type="GO" id="GO:0045893">
    <property type="term" value="P:positive regulation of DNA-templated transcription"/>
    <property type="evidence" value="ECO:0007669"/>
    <property type="project" value="TreeGrafter"/>
</dbReference>
<dbReference type="InterPro" id="IPR015947">
    <property type="entry name" value="PUA-like_sf"/>
</dbReference>
<dbReference type="AlphaFoldDB" id="A0A915HFL9"/>
<evidence type="ECO:0000259" key="1">
    <source>
        <dbReference type="SMART" id="SM01022"/>
    </source>
</evidence>
<dbReference type="Pfam" id="PF04266">
    <property type="entry name" value="ASCH"/>
    <property type="match status" value="1"/>
</dbReference>
<name>A0A915HFL9_ROMCU</name>